<gene>
    <name evidence="2" type="ORF">TE42_02405</name>
</gene>
<feature type="domain" description="Methyltransferase" evidence="1">
    <location>
        <begin position="52"/>
        <end position="142"/>
    </location>
</feature>
<accession>A0A0G2HMA5</accession>
<evidence type="ECO:0000259" key="1">
    <source>
        <dbReference type="Pfam" id="PF13649"/>
    </source>
</evidence>
<dbReference type="AlphaFoldDB" id="A0A0G2HMA5"/>
<dbReference type="GO" id="GO:0008168">
    <property type="term" value="F:methyltransferase activity"/>
    <property type="evidence" value="ECO:0007669"/>
    <property type="project" value="TreeGrafter"/>
</dbReference>
<dbReference type="InterPro" id="IPR029063">
    <property type="entry name" value="SAM-dependent_MTases_sf"/>
</dbReference>
<comment type="caution">
    <text evidence="2">The sequence shown here is derived from an EMBL/GenBank/DDBJ whole genome shotgun (WGS) entry which is preliminary data.</text>
</comment>
<dbReference type="Gene3D" id="3.40.50.150">
    <property type="entry name" value="Vaccinia Virus protein VP39"/>
    <property type="match status" value="1"/>
</dbReference>
<name>A0A0G2HMA5_9SYNE</name>
<dbReference type="PANTHER" id="PTHR43464:SF72">
    <property type="entry name" value="GLL1483 PROTEIN"/>
    <property type="match status" value="1"/>
</dbReference>
<evidence type="ECO:0000313" key="3">
    <source>
        <dbReference type="Proteomes" id="UP000035067"/>
    </source>
</evidence>
<organism evidence="2 3">
    <name type="scientific">Candidatus Synechococcus spongiarum SP3</name>
    <dbReference type="NCBI Taxonomy" id="1604020"/>
    <lineage>
        <taxon>Bacteria</taxon>
        <taxon>Bacillati</taxon>
        <taxon>Cyanobacteriota</taxon>
        <taxon>Cyanophyceae</taxon>
        <taxon>Synechococcales</taxon>
        <taxon>Synechococcaceae</taxon>
        <taxon>Synechococcus</taxon>
    </lineage>
</organism>
<protein>
    <recommendedName>
        <fullName evidence="1">Methyltransferase domain-containing protein</fullName>
    </recommendedName>
</protein>
<proteinExistence type="predicted"/>
<reference evidence="2 3" key="1">
    <citation type="submission" date="2015-01" db="EMBL/GenBank/DDBJ databases">
        <title>Lifestyle Evolution in Cyanobacterial Symbionts of Sponges.</title>
        <authorList>
            <person name="Burgsdorf I."/>
            <person name="Slaby B.M."/>
            <person name="Handley K.M."/>
            <person name="Haber M."/>
            <person name="Blom J."/>
            <person name="Marshall C.W."/>
            <person name="Gilbert J.A."/>
            <person name="Hentschel U."/>
            <person name="Steindler L."/>
        </authorList>
    </citation>
    <scope>NUCLEOTIDE SEQUENCE [LARGE SCALE GENOMIC DNA]</scope>
    <source>
        <strain evidence="2">SP3</strain>
    </source>
</reference>
<dbReference type="EMBL" id="JXQG01000008">
    <property type="protein sequence ID" value="KKZ12937.1"/>
    <property type="molecule type" value="Genomic_DNA"/>
</dbReference>
<evidence type="ECO:0000313" key="2">
    <source>
        <dbReference type="EMBL" id="KKZ12937.1"/>
    </source>
</evidence>
<dbReference type="SUPFAM" id="SSF53335">
    <property type="entry name" value="S-adenosyl-L-methionine-dependent methyltransferases"/>
    <property type="match status" value="1"/>
</dbReference>
<dbReference type="InterPro" id="IPR041698">
    <property type="entry name" value="Methyltransf_25"/>
</dbReference>
<dbReference type="CDD" id="cd02440">
    <property type="entry name" value="AdoMet_MTases"/>
    <property type="match status" value="1"/>
</dbReference>
<dbReference type="PANTHER" id="PTHR43464">
    <property type="entry name" value="METHYLTRANSFERASE"/>
    <property type="match status" value="1"/>
</dbReference>
<sequence length="216" mass="23319">MNRRPLRTFAYGHPWFYHLVTGISSLPVGGPRRLREFCAQRLAPRLPPQAAVLDLCCGDGAASAPLLARGFRVTGLDCSPQALERAARAYPGLATVQGFAEKPPLPPGQFAGVQISLALHEFHRPARLELLAAALGLLLHGGWLVALDLHPTRGLLGWPQQWFVRLFETDAAVDFLTSNLSADLTLLGYGSVVVETLAMDSLQLVSAQKPFPAPTP</sequence>
<dbReference type="Pfam" id="PF13649">
    <property type="entry name" value="Methyltransf_25"/>
    <property type="match status" value="1"/>
</dbReference>
<dbReference type="Proteomes" id="UP000035067">
    <property type="component" value="Unassembled WGS sequence"/>
</dbReference>
<dbReference type="PATRIC" id="fig|1604020.3.peg.2077"/>